<dbReference type="Gene3D" id="3.50.50.60">
    <property type="entry name" value="FAD/NAD(P)-binding domain"/>
    <property type="match status" value="1"/>
</dbReference>
<dbReference type="PANTHER" id="PTHR13789:SF147">
    <property type="entry name" value="PUTATIVE (AFU_ORTHOLOGUE AFUA_2G01950)-RELATED"/>
    <property type="match status" value="1"/>
</dbReference>
<keyword evidence="4" id="KW-0560">Oxidoreductase</keyword>
<reference evidence="7 8" key="1">
    <citation type="submission" date="2022-09" db="EMBL/GenBank/DDBJ databases">
        <authorList>
            <person name="Palmer J.M."/>
        </authorList>
    </citation>
    <scope>NUCLEOTIDE SEQUENCE [LARGE SCALE GENOMIC DNA]</scope>
    <source>
        <strain evidence="7 8">DSM 7382</strain>
    </source>
</reference>
<dbReference type="AlphaFoldDB" id="A0AAW0FEJ9"/>
<evidence type="ECO:0000313" key="8">
    <source>
        <dbReference type="Proteomes" id="UP001385951"/>
    </source>
</evidence>
<evidence type="ECO:0000313" key="7">
    <source>
        <dbReference type="EMBL" id="KAK7678592.1"/>
    </source>
</evidence>
<dbReference type="InterPro" id="IPR002938">
    <property type="entry name" value="FAD-bd"/>
</dbReference>
<dbReference type="InterPro" id="IPR036188">
    <property type="entry name" value="FAD/NAD-bd_sf"/>
</dbReference>
<evidence type="ECO:0000256" key="3">
    <source>
        <dbReference type="ARBA" id="ARBA00022827"/>
    </source>
</evidence>
<evidence type="ECO:0000256" key="1">
    <source>
        <dbReference type="ARBA" id="ARBA00007992"/>
    </source>
</evidence>
<dbReference type="GO" id="GO:0071949">
    <property type="term" value="F:FAD binding"/>
    <property type="evidence" value="ECO:0007669"/>
    <property type="project" value="InterPro"/>
</dbReference>
<keyword evidence="8" id="KW-1185">Reference proteome</keyword>
<evidence type="ECO:0000259" key="6">
    <source>
        <dbReference type="Pfam" id="PF01494"/>
    </source>
</evidence>
<dbReference type="SUPFAM" id="SSF51905">
    <property type="entry name" value="FAD/NAD(P)-binding domain"/>
    <property type="match status" value="1"/>
</dbReference>
<name>A0AAW0FEJ9_9APHY</name>
<dbReference type="InterPro" id="IPR050493">
    <property type="entry name" value="FAD-dep_Monooxygenase_BioMet"/>
</dbReference>
<dbReference type="PRINTS" id="PR00420">
    <property type="entry name" value="RNGMNOXGNASE"/>
</dbReference>
<protein>
    <recommendedName>
        <fullName evidence="6">FAD-binding domain-containing protein</fullName>
    </recommendedName>
</protein>
<feature type="domain" description="FAD-binding" evidence="6">
    <location>
        <begin position="18"/>
        <end position="348"/>
    </location>
</feature>
<dbReference type="PANTHER" id="PTHR13789">
    <property type="entry name" value="MONOOXYGENASE"/>
    <property type="match status" value="1"/>
</dbReference>
<organism evidence="7 8">
    <name type="scientific">Cerrena zonata</name>
    <dbReference type="NCBI Taxonomy" id="2478898"/>
    <lineage>
        <taxon>Eukaryota</taxon>
        <taxon>Fungi</taxon>
        <taxon>Dikarya</taxon>
        <taxon>Basidiomycota</taxon>
        <taxon>Agaricomycotina</taxon>
        <taxon>Agaricomycetes</taxon>
        <taxon>Polyporales</taxon>
        <taxon>Cerrenaceae</taxon>
        <taxon>Cerrena</taxon>
    </lineage>
</organism>
<sequence>MPKGIFDTAPVIAEMGIDIIVIGAGLSGLASALALCKAGHNVTIIDKRDVSQPWKGAGGCRIPPNLVKIIRRWGLGEEFAKKALPLESLHMLRFETGEFLGQHEWAEEMLREAEGDYELIEYQDLWNIFYKGAQDYGATFMMNTTVTSVDPHALEVTLADGRILAADLFIGADGPQGLTRKLLSDDIEQTPSDGCVMYEAMIPADRVRDVPELKSLGLGQKDINKIMLFLGEGLCMHLFPVSGRDAFAMQLCVGPDMIPAGEPEGSWGDAPSVRIADKLPKNVEPRIKKLAEYAEPAVRVRSENTRLSTWVHSTQRLIVIGDAAHPFPPGAQQGSALAVEDAAVLGKLFTYLKVDDQIGNFLWAVQELRQDRCEKCLQEEYDLYVFLTLRQGEMQEVRDAEMRLKHESGRTDLRQGEDVAAKQWEELRTVYAYDCEDEADNWWIEWGLLRERARERNEFYNTTPIRQPVIQQSVRSV</sequence>
<keyword evidence="3" id="KW-0274">FAD</keyword>
<dbReference type="GO" id="GO:0004497">
    <property type="term" value="F:monooxygenase activity"/>
    <property type="evidence" value="ECO:0007669"/>
    <property type="project" value="UniProtKB-KW"/>
</dbReference>
<accession>A0AAW0FEJ9</accession>
<gene>
    <name evidence="7" type="ORF">QCA50_018464</name>
</gene>
<evidence type="ECO:0000256" key="5">
    <source>
        <dbReference type="ARBA" id="ARBA00023033"/>
    </source>
</evidence>
<dbReference type="EMBL" id="JASBNA010000070">
    <property type="protein sequence ID" value="KAK7678592.1"/>
    <property type="molecule type" value="Genomic_DNA"/>
</dbReference>
<keyword evidence="2" id="KW-0285">Flavoprotein</keyword>
<evidence type="ECO:0000256" key="4">
    <source>
        <dbReference type="ARBA" id="ARBA00023002"/>
    </source>
</evidence>
<dbReference type="Pfam" id="PF01494">
    <property type="entry name" value="FAD_binding_3"/>
    <property type="match status" value="1"/>
</dbReference>
<dbReference type="Proteomes" id="UP001385951">
    <property type="component" value="Unassembled WGS sequence"/>
</dbReference>
<evidence type="ECO:0000256" key="2">
    <source>
        <dbReference type="ARBA" id="ARBA00022630"/>
    </source>
</evidence>
<comment type="caution">
    <text evidence="7">The sequence shown here is derived from an EMBL/GenBank/DDBJ whole genome shotgun (WGS) entry which is preliminary data.</text>
</comment>
<keyword evidence="5" id="KW-0503">Monooxygenase</keyword>
<proteinExistence type="inferred from homology"/>
<comment type="similarity">
    <text evidence="1">Belongs to the paxM FAD-dependent monooxygenase family.</text>
</comment>